<reference evidence="2 3" key="1">
    <citation type="submission" date="2015-01" db="EMBL/GenBank/DDBJ databases">
        <title>Genome of allotetraploid Gossypium barbadense reveals genomic plasticity and fiber elongation in cotton evolution.</title>
        <authorList>
            <person name="Chen X."/>
            <person name="Liu X."/>
            <person name="Zhao B."/>
            <person name="Zheng H."/>
            <person name="Hu Y."/>
            <person name="Lu G."/>
            <person name="Yang C."/>
            <person name="Chen J."/>
            <person name="Shan C."/>
            <person name="Zhang L."/>
            <person name="Zhou Y."/>
            <person name="Wang L."/>
            <person name="Guo W."/>
            <person name="Bai Y."/>
            <person name="Ruan J."/>
            <person name="Shangguan X."/>
            <person name="Mao Y."/>
            <person name="Jiang J."/>
            <person name="Zhu Y."/>
            <person name="Lei J."/>
            <person name="Kang H."/>
            <person name="Chen S."/>
            <person name="He X."/>
            <person name="Wang R."/>
            <person name="Wang Y."/>
            <person name="Chen J."/>
            <person name="Wang L."/>
            <person name="Yu S."/>
            <person name="Wang B."/>
            <person name="Wei J."/>
            <person name="Song S."/>
            <person name="Lu X."/>
            <person name="Gao Z."/>
            <person name="Gu W."/>
            <person name="Deng X."/>
            <person name="Ma D."/>
            <person name="Wang S."/>
            <person name="Liang W."/>
            <person name="Fang L."/>
            <person name="Cai C."/>
            <person name="Zhu X."/>
            <person name="Zhou B."/>
            <person name="Zhang Y."/>
            <person name="Chen Z."/>
            <person name="Xu S."/>
            <person name="Zhu R."/>
            <person name="Wang S."/>
            <person name="Zhang T."/>
            <person name="Zhao G."/>
        </authorList>
    </citation>
    <scope>NUCLEOTIDE SEQUENCE [LARGE SCALE GENOMIC DNA]</scope>
    <source>
        <strain evidence="3">cv. Xinhai21</strain>
        <tissue evidence="2">Leaf</tissue>
    </source>
</reference>
<dbReference type="OrthoDB" id="1000736at2759"/>
<evidence type="ECO:0000313" key="3">
    <source>
        <dbReference type="Proteomes" id="UP000239757"/>
    </source>
</evidence>
<dbReference type="PANTHER" id="PTHR13061">
    <property type="entry name" value="DYNACTIN SUBUNIT P25"/>
    <property type="match status" value="1"/>
</dbReference>
<dbReference type="InterPro" id="IPR011004">
    <property type="entry name" value="Trimer_LpxA-like_sf"/>
</dbReference>
<dbReference type="Proteomes" id="UP000239757">
    <property type="component" value="Unassembled WGS sequence"/>
</dbReference>
<feature type="region of interest" description="Disordered" evidence="1">
    <location>
        <begin position="1"/>
        <end position="34"/>
    </location>
</feature>
<protein>
    <submittedName>
        <fullName evidence="2">Uncharacterized protein</fullName>
    </submittedName>
</protein>
<sequence length="116" mass="12336">MEADKTLSPSSDRVNREGLQGPRDDNSSWPVGTETVNDGASVWDGCVLGGDLNKNTVGFCSILQERCVIHAAWFSTAGSLVETHPILEAGCVVPPGQRIPSGELGAGNLAWYTKKH</sequence>
<name>A0A2P5WJA2_GOSBA</name>
<evidence type="ECO:0000256" key="1">
    <source>
        <dbReference type="SAM" id="MobiDB-lite"/>
    </source>
</evidence>
<organism evidence="2 3">
    <name type="scientific">Gossypium barbadense</name>
    <name type="common">Sea Island cotton</name>
    <name type="synonym">Hibiscus barbadensis</name>
    <dbReference type="NCBI Taxonomy" id="3634"/>
    <lineage>
        <taxon>Eukaryota</taxon>
        <taxon>Viridiplantae</taxon>
        <taxon>Streptophyta</taxon>
        <taxon>Embryophyta</taxon>
        <taxon>Tracheophyta</taxon>
        <taxon>Spermatophyta</taxon>
        <taxon>Magnoliopsida</taxon>
        <taxon>eudicotyledons</taxon>
        <taxon>Gunneridae</taxon>
        <taxon>Pentapetalae</taxon>
        <taxon>rosids</taxon>
        <taxon>malvids</taxon>
        <taxon>Malvales</taxon>
        <taxon>Malvaceae</taxon>
        <taxon>Malvoideae</taxon>
        <taxon>Gossypium</taxon>
    </lineage>
</organism>
<accession>A0A2P5WJA2</accession>
<evidence type="ECO:0000313" key="2">
    <source>
        <dbReference type="EMBL" id="PPR91169.1"/>
    </source>
</evidence>
<dbReference type="SUPFAM" id="SSF51161">
    <property type="entry name" value="Trimeric LpxA-like enzymes"/>
    <property type="match status" value="1"/>
</dbReference>
<gene>
    <name evidence="2" type="ORF">GOBAR_AA29524</name>
</gene>
<dbReference type="InterPro" id="IPR050484">
    <property type="entry name" value="Transf_Hexapept/Carb_Anhydrase"/>
</dbReference>
<proteinExistence type="predicted"/>
<dbReference type="AlphaFoldDB" id="A0A2P5WJA2"/>
<dbReference type="PANTHER" id="PTHR13061:SF29">
    <property type="entry name" value="GAMMA CARBONIC ANHYDRASE-LIKE 1, MITOCHONDRIAL-RELATED"/>
    <property type="match status" value="1"/>
</dbReference>
<dbReference type="EMBL" id="KZ667408">
    <property type="protein sequence ID" value="PPR91169.1"/>
    <property type="molecule type" value="Genomic_DNA"/>
</dbReference>